<dbReference type="AlphaFoldDB" id="A0A8H7CRM0"/>
<comment type="caution">
    <text evidence="2">The sequence shown here is derived from an EMBL/GenBank/DDBJ whole genome shotgun (WGS) entry which is preliminary data.</text>
</comment>
<reference evidence="2" key="1">
    <citation type="submission" date="2020-05" db="EMBL/GenBank/DDBJ databases">
        <title>Mycena genomes resolve the evolution of fungal bioluminescence.</title>
        <authorList>
            <person name="Tsai I.J."/>
        </authorList>
    </citation>
    <scope>NUCLEOTIDE SEQUENCE</scope>
    <source>
        <strain evidence="2">CCC161011</strain>
    </source>
</reference>
<gene>
    <name evidence="2" type="ORF">MVEN_01657900</name>
</gene>
<organism evidence="2 3">
    <name type="scientific">Mycena venus</name>
    <dbReference type="NCBI Taxonomy" id="2733690"/>
    <lineage>
        <taxon>Eukaryota</taxon>
        <taxon>Fungi</taxon>
        <taxon>Dikarya</taxon>
        <taxon>Basidiomycota</taxon>
        <taxon>Agaricomycotina</taxon>
        <taxon>Agaricomycetes</taxon>
        <taxon>Agaricomycetidae</taxon>
        <taxon>Agaricales</taxon>
        <taxon>Marasmiineae</taxon>
        <taxon>Mycenaceae</taxon>
        <taxon>Mycena</taxon>
    </lineage>
</organism>
<evidence type="ECO:0000313" key="2">
    <source>
        <dbReference type="EMBL" id="KAF7344953.1"/>
    </source>
</evidence>
<dbReference type="EMBL" id="JACAZI010000014">
    <property type="protein sequence ID" value="KAF7344953.1"/>
    <property type="molecule type" value="Genomic_DNA"/>
</dbReference>
<keyword evidence="3" id="KW-1185">Reference proteome</keyword>
<dbReference type="OrthoDB" id="2316594at2759"/>
<accession>A0A8H7CRM0</accession>
<dbReference type="SUPFAM" id="SSF52540">
    <property type="entry name" value="P-loop containing nucleoside triphosphate hydrolases"/>
    <property type="match status" value="1"/>
</dbReference>
<dbReference type="Proteomes" id="UP000620124">
    <property type="component" value="Unassembled WGS sequence"/>
</dbReference>
<dbReference type="InterPro" id="IPR027417">
    <property type="entry name" value="P-loop_NTPase"/>
</dbReference>
<name>A0A8H7CRM0_9AGAR</name>
<proteinExistence type="predicted"/>
<evidence type="ECO:0000313" key="3">
    <source>
        <dbReference type="Proteomes" id="UP000620124"/>
    </source>
</evidence>
<feature type="region of interest" description="Disordered" evidence="1">
    <location>
        <begin position="459"/>
        <end position="491"/>
    </location>
</feature>
<dbReference type="GO" id="GO:0016787">
    <property type="term" value="F:hydrolase activity"/>
    <property type="evidence" value="ECO:0007669"/>
    <property type="project" value="UniProtKB-KW"/>
</dbReference>
<evidence type="ECO:0000256" key="1">
    <source>
        <dbReference type="SAM" id="MobiDB-lite"/>
    </source>
</evidence>
<protein>
    <submittedName>
        <fullName evidence="2">p-loop containing nucleoside triphosphate hydrolase protein</fullName>
    </submittedName>
</protein>
<sequence>MASPTHSPADLPVDEELAFLTTAGSFEEEDDTTLPHHQLVTSPLLTYAALEHHATDFPSRGLLGTSAGERVYFNTNAPSSAVICGVQGSGKSHTVSCLLECALIADPRIGRLPEPLSALVFHFDTQDAGRPCEAAFLSSPDVYLKNNVALPQVTVLCSNVNRRRRAYASLAHVRVEPLYLSEKDISADRMLAIMGCDNLETMPLYMHTALLIIRNLGVDAFSYLEFKRRIELERLDFKQKAMIELRLHLLEAFLQPGARDIESYFAAGGLVLVDLTDPFLDGVTAAVLFDIVLGTFTQWQTACGKLVVLDEAHKYLVNSDSARLTQSISNTIRLQRHLATRVIIATQEPTVIPPTILDLASTIICHRFSSPAWCAHLARHVSAGSESAGWYQQVMALSTGSALVFSPAAVLAAECGGVSLLGREHLKLRVRPRLTMDGGASLLAVGRSLPEVTVPSLLPLPTPPTSESGLPALPGTRSKGSGAAPSVAAAPPTVVRATPLTPLSPQPVTSATGALALTPVKPSTASTVASTASGSRPRAVPARLEPLVSWLARKTPADNTAVKFSDVQTGLASVRKSDVASAGMNRKQWWAAILKQAVENRLVELINMDVPKKKLKATGGEKMIRLLERGPLVYV</sequence>
<keyword evidence="2" id="KW-0378">Hydrolase</keyword>
<dbReference type="Gene3D" id="3.40.50.300">
    <property type="entry name" value="P-loop containing nucleotide triphosphate hydrolases"/>
    <property type="match status" value="1"/>
</dbReference>